<protein>
    <submittedName>
        <fullName evidence="1">Uncharacterized protein</fullName>
    </submittedName>
</protein>
<sequence>MTEVIGTEGKLAINANPVGTLVEMHEAAGVRRQIPGDYYGRFEHAFVTEANEFTASCLDNTRLPFKLSGAVQAVKIGCALQESLNSGQKINFDETGRRIETAKLFFGQGVMMKAAPMDGYRIMMSRSAAKEMLAY</sequence>
<accession>A0ACC1R9T0</accession>
<gene>
    <name evidence="1" type="ORF">NM208_g17199</name>
</gene>
<dbReference type="Proteomes" id="UP001148629">
    <property type="component" value="Unassembled WGS sequence"/>
</dbReference>
<keyword evidence="2" id="KW-1185">Reference proteome</keyword>
<evidence type="ECO:0000313" key="1">
    <source>
        <dbReference type="EMBL" id="KAJ3500204.1"/>
    </source>
</evidence>
<evidence type="ECO:0000313" key="2">
    <source>
        <dbReference type="Proteomes" id="UP001148629"/>
    </source>
</evidence>
<proteinExistence type="predicted"/>
<organism evidence="1 2">
    <name type="scientific">Fusarium decemcellulare</name>
    <dbReference type="NCBI Taxonomy" id="57161"/>
    <lineage>
        <taxon>Eukaryota</taxon>
        <taxon>Fungi</taxon>
        <taxon>Dikarya</taxon>
        <taxon>Ascomycota</taxon>
        <taxon>Pezizomycotina</taxon>
        <taxon>Sordariomycetes</taxon>
        <taxon>Hypocreomycetidae</taxon>
        <taxon>Hypocreales</taxon>
        <taxon>Nectriaceae</taxon>
        <taxon>Fusarium</taxon>
        <taxon>Fusarium decemcellulare species complex</taxon>
    </lineage>
</organism>
<comment type="caution">
    <text evidence="1">The sequence shown here is derived from an EMBL/GenBank/DDBJ whole genome shotgun (WGS) entry which is preliminary data.</text>
</comment>
<dbReference type="EMBL" id="JANRMS010005979">
    <property type="protein sequence ID" value="KAJ3500204.1"/>
    <property type="molecule type" value="Genomic_DNA"/>
</dbReference>
<reference evidence="1" key="1">
    <citation type="submission" date="2022-08" db="EMBL/GenBank/DDBJ databases">
        <title>Genome Sequence of Fusarium decemcellulare.</title>
        <authorList>
            <person name="Buettner E."/>
        </authorList>
    </citation>
    <scope>NUCLEOTIDE SEQUENCE</scope>
    <source>
        <strain evidence="1">Babe19</strain>
    </source>
</reference>
<name>A0ACC1R9T0_9HYPO</name>